<dbReference type="EMBL" id="MT234338">
    <property type="protein sequence ID" value="QIW87299.1"/>
    <property type="molecule type" value="Genomic_DNA"/>
</dbReference>
<sequence length="462" mass="47859">MASRNTFQTPSGAIQPELVVDKILRTSYDVVKYVASNMDSIKTVGDNVDSLAEIIPYIPQFPEIVGAKDQAVEAAGRAETALAAVEAIQEDLLSDITANASMLPPGTAATADYDPETSILHFGIPAAPVNSLAIGTVTNGPAAATITGETPNQILNLTLPSGQSSWTPIFANVISGARIVQQVINWIGGTGDKPTIGLYVSPDGLTADIALATNIRGASGSGSGDMQSATYDPNNISANVYDRGNHTGSQSMSTITGLNTAITNINNTLADKQDASAKGQANGYASLDNNGKVPLSQINESLIGAMNFKGLWDADTNTPAIPIADAANKGWYYVVSVTGTTPIDGVSDWSVGDWIVSNGTAWDKIDSSDQVTSVNGKTGSVVLNKSDVGLANVANKSEADMVASGAIADALADKATTEQGDKADTALQPTDVGTAAAKNFYYGTSAPTDDFGTEGDIYFRYE</sequence>
<evidence type="ECO:0000313" key="2">
    <source>
        <dbReference type="Proteomes" id="UP000671973"/>
    </source>
</evidence>
<keyword evidence="2" id="KW-1185">Reference proteome</keyword>
<evidence type="ECO:0000313" key="1">
    <source>
        <dbReference type="EMBL" id="QIW87299.1"/>
    </source>
</evidence>
<protein>
    <submittedName>
        <fullName evidence="1">Putative tail fiber protein</fullName>
    </submittedName>
</protein>
<accession>A0A858MRS5</accession>
<organism evidence="1 2">
    <name type="scientific">Agrobacterium phage OLIVR1</name>
    <dbReference type="NCBI Taxonomy" id="2723769"/>
    <lineage>
        <taxon>Viruses</taxon>
        <taxon>Duplodnaviria</taxon>
        <taxon>Heunggongvirae</taxon>
        <taxon>Uroviricota</taxon>
        <taxon>Caudoviricetes</taxon>
        <taxon>Schitoviridae</taxon>
        <taxon>Oliverunavirus</taxon>
        <taxon>Oliverunavirus OLIVR1</taxon>
    </lineage>
</organism>
<name>A0A858MRS5_9CAUD</name>
<proteinExistence type="predicted"/>
<dbReference type="Proteomes" id="UP000671973">
    <property type="component" value="Segment"/>
</dbReference>
<gene>
    <name evidence="1" type="ORF">Ab1vBOLIVR1_gp104c</name>
</gene>
<reference evidence="1 2" key="1">
    <citation type="submission" date="2020-03" db="EMBL/GenBank/DDBJ databases">
        <authorList>
            <person name="Holtappels D."/>
            <person name="Bomans J.P.J."/>
            <person name="Lavigne R."/>
            <person name="Wagemans J."/>
        </authorList>
    </citation>
    <scope>NUCLEOTIDE SEQUENCE [LARGE SCALE GENOMIC DNA]</scope>
    <source>
        <strain evidence="1 2">OLIVR1</strain>
    </source>
</reference>